<reference evidence="1 2" key="1">
    <citation type="submission" date="2019-03" db="EMBL/GenBank/DDBJ databases">
        <title>Genomic Encyclopedia of Type Strains, Phase IV (KMG-IV): sequencing the most valuable type-strain genomes for metagenomic binning, comparative biology and taxonomic classification.</title>
        <authorList>
            <person name="Goeker M."/>
        </authorList>
    </citation>
    <scope>NUCLEOTIDE SEQUENCE [LARGE SCALE GENOMIC DNA]</scope>
    <source>
        <strain evidence="1 2">DSM 24766</strain>
    </source>
</reference>
<dbReference type="AlphaFoldDB" id="A0A4R2RE93"/>
<name>A0A4R2RE93_9RHOB</name>
<organism evidence="1 2">
    <name type="scientific">Rhodovulum bhavnagarense</name>
    <dbReference type="NCBI Taxonomy" id="992286"/>
    <lineage>
        <taxon>Bacteria</taxon>
        <taxon>Pseudomonadati</taxon>
        <taxon>Pseudomonadota</taxon>
        <taxon>Alphaproteobacteria</taxon>
        <taxon>Rhodobacterales</taxon>
        <taxon>Paracoccaceae</taxon>
        <taxon>Rhodovulum</taxon>
    </lineage>
</organism>
<keyword evidence="2" id="KW-1185">Reference proteome</keyword>
<proteinExistence type="predicted"/>
<dbReference type="OrthoDB" id="8601734at2"/>
<sequence length="176" mass="18679">MFLELIASFVAGLGAVGLVLALDRLTGRHLPRWLVPLAAGGAMIGYAVWSEYSWAPRTVAGLPSGVVEIERIAERKPWKPWTYAVPQVTRLMTADVGGAATRADAPGLRLVTLYAFARWQPTRAIPQLVDCTGGARADVTDAVLADPAAADWRALAADDPLRRAVCDGADWGGDGS</sequence>
<dbReference type="EMBL" id="SLXU01000010">
    <property type="protein sequence ID" value="TCP60327.1"/>
    <property type="molecule type" value="Genomic_DNA"/>
</dbReference>
<dbReference type="Proteomes" id="UP000295050">
    <property type="component" value="Unassembled WGS sequence"/>
</dbReference>
<protein>
    <submittedName>
        <fullName evidence="1">Uncharacterized protein</fullName>
    </submittedName>
</protein>
<evidence type="ECO:0000313" key="2">
    <source>
        <dbReference type="Proteomes" id="UP000295050"/>
    </source>
</evidence>
<gene>
    <name evidence="1" type="ORF">EV663_1105</name>
</gene>
<dbReference type="RefSeq" id="WP_132951756.1">
    <property type="nucleotide sequence ID" value="NZ_SLXU01000010.1"/>
</dbReference>
<evidence type="ECO:0000313" key="1">
    <source>
        <dbReference type="EMBL" id="TCP60327.1"/>
    </source>
</evidence>
<accession>A0A4R2RE93</accession>
<comment type="caution">
    <text evidence="1">The sequence shown here is derived from an EMBL/GenBank/DDBJ whole genome shotgun (WGS) entry which is preliminary data.</text>
</comment>